<feature type="compositionally biased region" description="Basic and acidic residues" evidence="4">
    <location>
        <begin position="375"/>
        <end position="389"/>
    </location>
</feature>
<name>A0A3B4AAE0_9GOBI</name>
<keyword evidence="3" id="KW-0539">Nucleus</keyword>
<dbReference type="FunFam" id="2.30.30.140:FF:000021">
    <property type="entry name" value="Tumor suppressor p53-binding protein 1"/>
    <property type="match status" value="1"/>
</dbReference>
<dbReference type="GO" id="GO:0045944">
    <property type="term" value="P:positive regulation of transcription by RNA polymerase II"/>
    <property type="evidence" value="ECO:0007669"/>
    <property type="project" value="TreeGrafter"/>
</dbReference>
<organism evidence="6 7">
    <name type="scientific">Periophthalmus magnuspinnatus</name>
    <dbReference type="NCBI Taxonomy" id="409849"/>
    <lineage>
        <taxon>Eukaryota</taxon>
        <taxon>Metazoa</taxon>
        <taxon>Chordata</taxon>
        <taxon>Craniata</taxon>
        <taxon>Vertebrata</taxon>
        <taxon>Euteleostomi</taxon>
        <taxon>Actinopterygii</taxon>
        <taxon>Neopterygii</taxon>
        <taxon>Teleostei</taxon>
        <taxon>Neoteleostei</taxon>
        <taxon>Acanthomorphata</taxon>
        <taxon>Gobiaria</taxon>
        <taxon>Gobiiformes</taxon>
        <taxon>Gobioidei</taxon>
        <taxon>Gobiidae</taxon>
        <taxon>Oxudercinae</taxon>
        <taxon>Periophthalmus</taxon>
    </lineage>
</organism>
<dbReference type="InterPro" id="IPR036420">
    <property type="entry name" value="BRCT_dom_sf"/>
</dbReference>
<dbReference type="SUPFAM" id="SSF63748">
    <property type="entry name" value="Tudor/PWWP/MBT"/>
    <property type="match status" value="2"/>
</dbReference>
<dbReference type="AlphaFoldDB" id="A0A3B4AAE0"/>
<dbReference type="InterPro" id="IPR015125">
    <property type="entry name" value="53-BP1_Tudor"/>
</dbReference>
<dbReference type="SUPFAM" id="SSF52113">
    <property type="entry name" value="BRCT domain"/>
    <property type="match status" value="1"/>
</dbReference>
<feature type="domain" description="BRCT" evidence="5">
    <location>
        <begin position="356"/>
        <end position="474"/>
    </location>
</feature>
<keyword evidence="7" id="KW-1185">Reference proteome</keyword>
<dbReference type="GO" id="GO:0042393">
    <property type="term" value="F:histone binding"/>
    <property type="evidence" value="ECO:0007669"/>
    <property type="project" value="TreeGrafter"/>
</dbReference>
<feature type="region of interest" description="Disordered" evidence="4">
    <location>
        <begin position="375"/>
        <end position="397"/>
    </location>
</feature>
<dbReference type="STRING" id="409849.ENSPMGP00000013690"/>
<keyword evidence="2" id="KW-0227">DNA damage</keyword>
<dbReference type="PROSITE" id="PS50172">
    <property type="entry name" value="BRCT"/>
    <property type="match status" value="1"/>
</dbReference>
<dbReference type="Ensembl" id="ENSPMGT00000014614.1">
    <property type="protein sequence ID" value="ENSPMGP00000013690.1"/>
    <property type="gene ID" value="ENSPMGG00000011256.1"/>
</dbReference>
<comment type="subcellular location">
    <subcellularLocation>
        <location evidence="1">Nucleus</location>
    </subcellularLocation>
</comment>
<proteinExistence type="predicted"/>
<dbReference type="InterPro" id="IPR014722">
    <property type="entry name" value="Rib_uL2_dom2"/>
</dbReference>
<evidence type="ECO:0000256" key="3">
    <source>
        <dbReference type="ARBA" id="ARBA00023242"/>
    </source>
</evidence>
<evidence type="ECO:0000313" key="6">
    <source>
        <dbReference type="Ensembl" id="ENSPMGP00000013690.1"/>
    </source>
</evidence>
<reference evidence="6" key="2">
    <citation type="submission" date="2025-09" db="UniProtKB">
        <authorList>
            <consortium name="Ensembl"/>
        </authorList>
    </citation>
    <scope>IDENTIFICATION</scope>
</reference>
<dbReference type="Gene3D" id="2.30.30.30">
    <property type="match status" value="1"/>
</dbReference>
<evidence type="ECO:0000313" key="7">
    <source>
        <dbReference type="Proteomes" id="UP000261520"/>
    </source>
</evidence>
<dbReference type="GO" id="GO:0005634">
    <property type="term" value="C:nucleus"/>
    <property type="evidence" value="ECO:0007669"/>
    <property type="project" value="UniProtKB-SubCell"/>
</dbReference>
<feature type="region of interest" description="Disordered" evidence="4">
    <location>
        <begin position="76"/>
        <end position="101"/>
    </location>
</feature>
<dbReference type="CDD" id="cd20383">
    <property type="entry name" value="Tudor_53BP1"/>
    <property type="match status" value="1"/>
</dbReference>
<dbReference type="PANTHER" id="PTHR15321">
    <property type="entry name" value="TUMOR SUPPRESSOR P53-BINDING PROTEIN 1"/>
    <property type="match status" value="1"/>
</dbReference>
<evidence type="ECO:0000256" key="2">
    <source>
        <dbReference type="ARBA" id="ARBA00022763"/>
    </source>
</evidence>
<dbReference type="GO" id="GO:0000077">
    <property type="term" value="P:DNA damage checkpoint signaling"/>
    <property type="evidence" value="ECO:0007669"/>
    <property type="project" value="TreeGrafter"/>
</dbReference>
<evidence type="ECO:0000256" key="4">
    <source>
        <dbReference type="SAM" id="MobiDB-lite"/>
    </source>
</evidence>
<evidence type="ECO:0000256" key="1">
    <source>
        <dbReference type="ARBA" id="ARBA00004123"/>
    </source>
</evidence>
<dbReference type="Gene3D" id="2.30.30.140">
    <property type="match status" value="1"/>
</dbReference>
<dbReference type="FunFam" id="3.40.50.10190:FF:000003">
    <property type="entry name" value="Tumor suppressor p53-binding protein 1"/>
    <property type="match status" value="1"/>
</dbReference>
<feature type="compositionally biased region" description="Low complexity" evidence="4">
    <location>
        <begin position="131"/>
        <end position="142"/>
    </location>
</feature>
<dbReference type="Proteomes" id="UP000261520">
    <property type="component" value="Unplaced"/>
</dbReference>
<dbReference type="CDD" id="cd17745">
    <property type="entry name" value="BRCT_p53bp1_rpt1"/>
    <property type="match status" value="1"/>
</dbReference>
<sequence length="564" mass="62027">FLSPAHRRHVRTIQEVRTTVTRIITDVYYDDGKEVDRTVTQESDEPVVQFQVMDVSPSRTGNSSVTSGDLADISSSICTTGTTSSSGTGPTSTERPKFLPPPNRGFKLMSSFSRAPPAVSDPVSQVSDFAGSSPDPQSSSGSSFVDLRVVAKWSSNGYFYSGRIIQDFGVQLRFDDGYECELWARDILLCDPIPLETEVTALNQDQTYCTGVVMAHKLEGSELQYCVERGDHRLWFPRSSVILSLDQGNRLRDKHSLGPYQPPPALGKAADISLDNLVEGKRKRRGAQSGLATPTRSPRAPRSKPGPSPGPNPGSKRKLGSDGTPAAKRGRLSCDHAPGACDASCDLTATHGPRPQNTTLFENFVFLLTSSSERDRLSNRQDNEGEEQRGLVQTGPYNKLYTESQLQSGGGTVLKEFNHQQCEAAFQSLLIADQHCCNRPYLLCVVSGVPCVSHLWVRDCCRENTLLNYRNYLLPAGAGPGGGVREWRPHRSPFKSLRVLLLLKDQVEFWSELVELGGGTALVRSPEDHTGKDQTKPGPCFKCLKIKLHMQRVGWNRIVRTSGF</sequence>
<protein>
    <recommendedName>
        <fullName evidence="5">BRCT domain-containing protein</fullName>
    </recommendedName>
</protein>
<dbReference type="InterPro" id="IPR001357">
    <property type="entry name" value="BRCT_dom"/>
</dbReference>
<evidence type="ECO:0000259" key="5">
    <source>
        <dbReference type="PROSITE" id="PS50172"/>
    </source>
</evidence>
<reference evidence="6" key="1">
    <citation type="submission" date="2025-08" db="UniProtKB">
        <authorList>
            <consortium name="Ensembl"/>
        </authorList>
    </citation>
    <scope>IDENTIFICATION</scope>
</reference>
<dbReference type="InterPro" id="IPR047249">
    <property type="entry name" value="BRCT_p53bp1-like_rpt1"/>
</dbReference>
<dbReference type="PANTHER" id="PTHR15321:SF3">
    <property type="entry name" value="TP53-BINDING PROTEIN 1"/>
    <property type="match status" value="1"/>
</dbReference>
<accession>A0A3B4AAE0</accession>
<feature type="region of interest" description="Disordered" evidence="4">
    <location>
        <begin position="280"/>
        <end position="331"/>
    </location>
</feature>
<dbReference type="Gene3D" id="3.40.50.10190">
    <property type="entry name" value="BRCT domain"/>
    <property type="match status" value="1"/>
</dbReference>
<feature type="compositionally biased region" description="Low complexity" evidence="4">
    <location>
        <begin position="76"/>
        <end position="93"/>
    </location>
</feature>
<feature type="region of interest" description="Disordered" evidence="4">
    <location>
        <begin position="116"/>
        <end position="142"/>
    </location>
</feature>
<dbReference type="Pfam" id="PF09038">
    <property type="entry name" value="53-BP1_Tudor"/>
    <property type="match status" value="1"/>
</dbReference>
<dbReference type="InterPro" id="IPR047252">
    <property type="entry name" value="TP53BP1-like"/>
</dbReference>